<dbReference type="VEuPathDB" id="FungiDB:AAP_02609"/>
<dbReference type="OrthoDB" id="3250044at2759"/>
<dbReference type="PANTHER" id="PTHR21310">
    <property type="entry name" value="AMINOGLYCOSIDE PHOSPHOTRANSFERASE-RELATED-RELATED"/>
    <property type="match status" value="1"/>
</dbReference>
<dbReference type="SUPFAM" id="SSF56112">
    <property type="entry name" value="Protein kinase-like (PK-like)"/>
    <property type="match status" value="1"/>
</dbReference>
<gene>
    <name evidence="1" type="ORF">AAP_02609</name>
</gene>
<dbReference type="InterPro" id="IPR011009">
    <property type="entry name" value="Kinase-like_dom_sf"/>
</dbReference>
<name>A0A162IGL8_9EURO</name>
<accession>A0A162IGL8</accession>
<protein>
    <submittedName>
        <fullName evidence="1">Protein kinase-like domain protein</fullName>
    </submittedName>
</protein>
<evidence type="ECO:0000313" key="2">
    <source>
        <dbReference type="Proteomes" id="UP000242877"/>
    </source>
</evidence>
<dbReference type="Proteomes" id="UP000242877">
    <property type="component" value="Unassembled WGS sequence"/>
</dbReference>
<reference evidence="1 2" key="1">
    <citation type="journal article" date="2016" name="Genome Biol. Evol.">
        <title>Divergent and convergent evolution of fungal pathogenicity.</title>
        <authorList>
            <person name="Shang Y."/>
            <person name="Xiao G."/>
            <person name="Zheng P."/>
            <person name="Cen K."/>
            <person name="Zhan S."/>
            <person name="Wang C."/>
        </authorList>
    </citation>
    <scope>NUCLEOTIDE SEQUENCE [LARGE SCALE GENOMIC DNA]</scope>
    <source>
        <strain evidence="1 2">ARSEF 7405</strain>
    </source>
</reference>
<keyword evidence="1" id="KW-0808">Transferase</keyword>
<proteinExistence type="predicted"/>
<dbReference type="AlphaFoldDB" id="A0A162IGL8"/>
<dbReference type="GO" id="GO:0016301">
    <property type="term" value="F:kinase activity"/>
    <property type="evidence" value="ECO:0007669"/>
    <property type="project" value="UniProtKB-KW"/>
</dbReference>
<organism evidence="1 2">
    <name type="scientific">Ascosphaera apis ARSEF 7405</name>
    <dbReference type="NCBI Taxonomy" id="392613"/>
    <lineage>
        <taxon>Eukaryota</taxon>
        <taxon>Fungi</taxon>
        <taxon>Dikarya</taxon>
        <taxon>Ascomycota</taxon>
        <taxon>Pezizomycotina</taxon>
        <taxon>Eurotiomycetes</taxon>
        <taxon>Eurotiomycetidae</taxon>
        <taxon>Onygenales</taxon>
        <taxon>Ascosphaeraceae</taxon>
        <taxon>Ascosphaera</taxon>
    </lineage>
</organism>
<keyword evidence="2" id="KW-1185">Reference proteome</keyword>
<dbReference type="EMBL" id="AZGZ01000009">
    <property type="protein sequence ID" value="KZZ93143.1"/>
    <property type="molecule type" value="Genomic_DNA"/>
</dbReference>
<evidence type="ECO:0000313" key="1">
    <source>
        <dbReference type="EMBL" id="KZZ93143.1"/>
    </source>
</evidence>
<keyword evidence="1" id="KW-0418">Kinase</keyword>
<dbReference type="InterPro" id="IPR051678">
    <property type="entry name" value="AGP_Transferase"/>
</dbReference>
<comment type="caution">
    <text evidence="1">The sequence shown here is derived from an EMBL/GenBank/DDBJ whole genome shotgun (WGS) entry which is preliminary data.</text>
</comment>
<dbReference type="PANTHER" id="PTHR21310:SF39">
    <property type="entry name" value="AMINOGLYCOSIDE PHOSPHOTRANSFERASE DOMAIN-CONTAINING PROTEIN"/>
    <property type="match status" value="1"/>
</dbReference>
<sequence>MESKFREDSLQYYDTEELFDHINSSILLSPKTHQLSSRYLARQYPSISRLNDAVLAIETARKLRIPVPVVRRICEHKGLAYTIIERISGVRLCDIWAKLNWPTTIDLALQLRTYIGRLRTVTSPVAGSMKTGECSSFWLTDHYGLPDEATSGDINAFLKFWLNFTSVRKAILDAENRINPEPEGHLPSTESPFFLTNHNLSPSSLLVTPTGKLYLLNWDMAGFYPSCFEATSMRYLLNPHHRTPGRSKRGAPRPWSFCARWRWIVFTMIAAGNFEGDYRILKHIKLKTDHFPHSRRAHLLVLDGPTKHPVY</sequence>